<dbReference type="GO" id="GO:0005834">
    <property type="term" value="C:heterotrimeric G-protein complex"/>
    <property type="evidence" value="ECO:0007669"/>
    <property type="project" value="TreeGrafter"/>
</dbReference>
<evidence type="ECO:0000256" key="1">
    <source>
        <dbReference type="ARBA" id="ARBA00004370"/>
    </source>
</evidence>
<evidence type="ECO:0000256" key="3">
    <source>
        <dbReference type="ARBA" id="ARBA00016111"/>
    </source>
</evidence>
<dbReference type="GO" id="GO:0007186">
    <property type="term" value="P:G protein-coupled receptor signaling pathway"/>
    <property type="evidence" value="ECO:0007669"/>
    <property type="project" value="InterPro"/>
</dbReference>
<evidence type="ECO:0000256" key="8">
    <source>
        <dbReference type="ARBA" id="ARBA00023288"/>
    </source>
</evidence>
<comment type="subcellular location">
    <subcellularLocation>
        <location evidence="1">Membrane</location>
    </subcellularLocation>
</comment>
<name>A0A1L0BXL7_9ASCO</name>
<dbReference type="PANTHER" id="PTHR28189:SF1">
    <property type="entry name" value="GUANINE NUCLEOTIDE-BINDING PROTEIN SUBUNIT GAMMA"/>
    <property type="match status" value="1"/>
</dbReference>
<evidence type="ECO:0000313" key="12">
    <source>
        <dbReference type="Proteomes" id="UP000182334"/>
    </source>
</evidence>
<proteinExistence type="inferred from homology"/>
<gene>
    <name evidence="11" type="ORF">SAMEA4029010_CIC11G00000003845</name>
</gene>
<dbReference type="EMBL" id="LT635760">
    <property type="protein sequence ID" value="SGZ55987.1"/>
    <property type="molecule type" value="Genomic_DNA"/>
</dbReference>
<evidence type="ECO:0000256" key="5">
    <source>
        <dbReference type="ARBA" id="ARBA00023136"/>
    </source>
</evidence>
<evidence type="ECO:0000256" key="2">
    <source>
        <dbReference type="ARBA" id="ARBA00007431"/>
    </source>
</evidence>
<dbReference type="OrthoDB" id="19232at2759"/>
<keyword evidence="9" id="KW-0636">Prenylation</keyword>
<dbReference type="STRING" id="45354.A0A1L0BXL7"/>
<dbReference type="PANTHER" id="PTHR28189">
    <property type="entry name" value="GUANINE NUCLEOTIDE-BINDING PROTEIN SUBUNIT GAMMA"/>
    <property type="match status" value="1"/>
</dbReference>
<dbReference type="Proteomes" id="UP000182334">
    <property type="component" value="Chromosome V"/>
</dbReference>
<dbReference type="Pfam" id="PF00631">
    <property type="entry name" value="G-gamma"/>
    <property type="match status" value="1"/>
</dbReference>
<sequence length="88" mass="10081">MPSKLSMEDRILALKLRRLEQLNEKLKESLKKDRIPASRAAALIIETSQDISDPLVPSVWHLPPEQNRYRVYHDLCNRPTLAGCCTVV</sequence>
<dbReference type="GO" id="GO:0031681">
    <property type="term" value="F:G-protein beta-subunit binding"/>
    <property type="evidence" value="ECO:0007669"/>
    <property type="project" value="InterPro"/>
</dbReference>
<reference evidence="11 12" key="1">
    <citation type="submission" date="2016-10" db="EMBL/GenBank/DDBJ databases">
        <authorList>
            <person name="de Groot N.N."/>
        </authorList>
    </citation>
    <scope>NUCLEOTIDE SEQUENCE [LARGE SCALE GENOMIC DNA]</scope>
    <source>
        <strain evidence="11 12">CBS 141442</strain>
    </source>
</reference>
<keyword evidence="12" id="KW-1185">Reference proteome</keyword>
<keyword evidence="5" id="KW-0472">Membrane</keyword>
<dbReference type="SMART" id="SM01224">
    <property type="entry name" value="G_gamma"/>
    <property type="match status" value="1"/>
</dbReference>
<feature type="domain" description="G protein gamma" evidence="10">
    <location>
        <begin position="12"/>
        <end position="81"/>
    </location>
</feature>
<evidence type="ECO:0000256" key="9">
    <source>
        <dbReference type="ARBA" id="ARBA00023289"/>
    </source>
</evidence>
<keyword evidence="7" id="KW-0807">Transducer</keyword>
<dbReference type="AlphaFoldDB" id="A0A1L0BXL7"/>
<evidence type="ECO:0000256" key="4">
    <source>
        <dbReference type="ARBA" id="ARBA00022481"/>
    </source>
</evidence>
<evidence type="ECO:0000256" key="6">
    <source>
        <dbReference type="ARBA" id="ARBA00023139"/>
    </source>
</evidence>
<keyword evidence="8" id="KW-0449">Lipoprotein</keyword>
<protein>
    <recommendedName>
        <fullName evidence="3">Guanine nucleotide-binding protein subunit gamma</fullName>
    </recommendedName>
</protein>
<dbReference type="Gene3D" id="4.10.260.10">
    <property type="entry name" value="Transducin (heterotrimeric G protein), gamma chain"/>
    <property type="match status" value="1"/>
</dbReference>
<evidence type="ECO:0000259" key="10">
    <source>
        <dbReference type="SMART" id="SM01224"/>
    </source>
</evidence>
<keyword evidence="4" id="KW-0488">Methylation</keyword>
<organism evidence="11 12">
    <name type="scientific">Sungouiella intermedia</name>
    <dbReference type="NCBI Taxonomy" id="45354"/>
    <lineage>
        <taxon>Eukaryota</taxon>
        <taxon>Fungi</taxon>
        <taxon>Dikarya</taxon>
        <taxon>Ascomycota</taxon>
        <taxon>Saccharomycotina</taxon>
        <taxon>Pichiomycetes</taxon>
        <taxon>Metschnikowiaceae</taxon>
        <taxon>Sungouiella</taxon>
    </lineage>
</organism>
<evidence type="ECO:0000256" key="7">
    <source>
        <dbReference type="ARBA" id="ARBA00023224"/>
    </source>
</evidence>
<dbReference type="InterPro" id="IPR041848">
    <property type="entry name" value="Ste18_fungal"/>
</dbReference>
<evidence type="ECO:0000313" key="11">
    <source>
        <dbReference type="EMBL" id="SGZ55987.1"/>
    </source>
</evidence>
<keyword evidence="6" id="KW-0564">Palmitate</keyword>
<dbReference type="GO" id="GO:0000750">
    <property type="term" value="P:pheromone-dependent signal transduction involved in conjugation with cellular fusion"/>
    <property type="evidence" value="ECO:0007669"/>
    <property type="project" value="InterPro"/>
</dbReference>
<comment type="similarity">
    <text evidence="2">Belongs to the G protein gamma family.</text>
</comment>
<dbReference type="InterPro" id="IPR015898">
    <property type="entry name" value="G-protein_gamma-like_dom"/>
</dbReference>
<dbReference type="InterPro" id="IPR036284">
    <property type="entry name" value="GGL_sf"/>
</dbReference>
<accession>A0A1L0BXL7</accession>